<feature type="transmembrane region" description="Helical" evidence="8">
    <location>
        <begin position="173"/>
        <end position="193"/>
    </location>
</feature>
<evidence type="ECO:0000256" key="5">
    <source>
        <dbReference type="ARBA" id="ARBA00022692"/>
    </source>
</evidence>
<evidence type="ECO:0000256" key="7">
    <source>
        <dbReference type="ARBA" id="ARBA00023136"/>
    </source>
</evidence>
<feature type="transmembrane region" description="Helical" evidence="8">
    <location>
        <begin position="56"/>
        <end position="79"/>
    </location>
</feature>
<proteinExistence type="predicted"/>
<dbReference type="Proteomes" id="UP000831786">
    <property type="component" value="Chromosome"/>
</dbReference>
<keyword evidence="2" id="KW-0813">Transport</keyword>
<comment type="subcellular location">
    <subcellularLocation>
        <location evidence="1">Cell membrane</location>
        <topology evidence="1">Multi-pass membrane protein</topology>
    </subcellularLocation>
</comment>
<dbReference type="Pfam" id="PF02653">
    <property type="entry name" value="BPD_transp_2"/>
    <property type="match status" value="1"/>
</dbReference>
<evidence type="ECO:0000256" key="8">
    <source>
        <dbReference type="SAM" id="Phobius"/>
    </source>
</evidence>
<keyword evidence="7 8" id="KW-0472">Membrane</keyword>
<dbReference type="InterPro" id="IPR001851">
    <property type="entry name" value="ABC_transp_permease"/>
</dbReference>
<keyword evidence="4" id="KW-0997">Cell inner membrane</keyword>
<dbReference type="PANTHER" id="PTHR32196:SF21">
    <property type="entry name" value="ABC TRANSPORTER PERMEASE PROTEIN YPHD-RELATED"/>
    <property type="match status" value="1"/>
</dbReference>
<name>A0ABY4FIU5_9MICO</name>
<evidence type="ECO:0000313" key="9">
    <source>
        <dbReference type="EMBL" id="UOQ55938.1"/>
    </source>
</evidence>
<protein>
    <submittedName>
        <fullName evidence="9">ABC transporter permease</fullName>
    </submittedName>
</protein>
<dbReference type="RefSeq" id="WP_244726024.1">
    <property type="nucleotide sequence ID" value="NZ_CP095045.1"/>
</dbReference>
<feature type="transmembrane region" description="Helical" evidence="8">
    <location>
        <begin position="278"/>
        <end position="298"/>
    </location>
</feature>
<feature type="transmembrane region" description="Helical" evidence="8">
    <location>
        <begin position="222"/>
        <end position="240"/>
    </location>
</feature>
<dbReference type="EMBL" id="CP095045">
    <property type="protein sequence ID" value="UOQ55938.1"/>
    <property type="molecule type" value="Genomic_DNA"/>
</dbReference>
<reference evidence="9 10" key="1">
    <citation type="submission" date="2022-04" db="EMBL/GenBank/DDBJ databases">
        <title>Leucobacter sp. isolated from rhizosphere of garlic.</title>
        <authorList>
            <person name="Won M."/>
            <person name="Lee C.-M."/>
            <person name="Woen H.-Y."/>
            <person name="Kwon S.-W."/>
        </authorList>
    </citation>
    <scope>NUCLEOTIDE SEQUENCE [LARGE SCALE GENOMIC DNA]</scope>
    <source>
        <strain evidence="9 10">H21R-40</strain>
    </source>
</reference>
<evidence type="ECO:0000256" key="3">
    <source>
        <dbReference type="ARBA" id="ARBA00022475"/>
    </source>
</evidence>
<feature type="transmembrane region" description="Helical" evidence="8">
    <location>
        <begin position="29"/>
        <end position="50"/>
    </location>
</feature>
<evidence type="ECO:0000313" key="10">
    <source>
        <dbReference type="Proteomes" id="UP000831786"/>
    </source>
</evidence>
<keyword evidence="6 8" id="KW-1133">Transmembrane helix</keyword>
<gene>
    <name evidence="9" type="ORF">MUN78_09495</name>
</gene>
<evidence type="ECO:0000256" key="1">
    <source>
        <dbReference type="ARBA" id="ARBA00004651"/>
    </source>
</evidence>
<evidence type="ECO:0000256" key="6">
    <source>
        <dbReference type="ARBA" id="ARBA00022989"/>
    </source>
</evidence>
<sequence>MSDTLTALPAPPSLGSPKPARRRVRLPEAAALLVFLVVEIVVFSVGSPYFLSVDNFLNILTAISVTGVLAAGATVLLIAGQFDLSVGSGVAFVGLTLALAAPALGLPAAVLLSIVVGLLIGAVNGFLVTVVGVNALITTLGTMAIFRGLTVSLGEGRNIPVTGFDWAIQRPLLGIPMPVIVLAVVVAVIAVLLHQTRYGRSVYAIGSNESAARLVGLRNRGILFTAFLISGGCIVIGGLMSTSLLGSTSGTSGLGLELAAVTAVILGGTSLKGGTGTVLGTVLGLVIVGVMSNGLTLMNVASSWQNVASGCLLILAVSFDRLRQRLGARA</sequence>
<dbReference type="CDD" id="cd06579">
    <property type="entry name" value="TM_PBP1_transp_AraH_like"/>
    <property type="match status" value="1"/>
</dbReference>
<keyword evidence="5 8" id="KW-0812">Transmembrane</keyword>
<dbReference type="PANTHER" id="PTHR32196">
    <property type="entry name" value="ABC TRANSPORTER PERMEASE PROTEIN YPHD-RELATED-RELATED"/>
    <property type="match status" value="1"/>
</dbReference>
<keyword evidence="10" id="KW-1185">Reference proteome</keyword>
<organism evidence="9 10">
    <name type="scientific">Leucobacter allii</name>
    <dbReference type="NCBI Taxonomy" id="2932247"/>
    <lineage>
        <taxon>Bacteria</taxon>
        <taxon>Bacillati</taxon>
        <taxon>Actinomycetota</taxon>
        <taxon>Actinomycetes</taxon>
        <taxon>Micrococcales</taxon>
        <taxon>Microbacteriaceae</taxon>
        <taxon>Leucobacter</taxon>
    </lineage>
</organism>
<keyword evidence="3" id="KW-1003">Cell membrane</keyword>
<evidence type="ECO:0000256" key="2">
    <source>
        <dbReference type="ARBA" id="ARBA00022448"/>
    </source>
</evidence>
<accession>A0ABY4FIU5</accession>
<evidence type="ECO:0000256" key="4">
    <source>
        <dbReference type="ARBA" id="ARBA00022519"/>
    </source>
</evidence>
<feature type="transmembrane region" description="Helical" evidence="8">
    <location>
        <begin position="135"/>
        <end position="153"/>
    </location>
</feature>